<name>A0A816UD81_BRANA</name>
<dbReference type="AlphaFoldDB" id="A0A816UD81"/>
<reference evidence="1" key="1">
    <citation type="submission" date="2021-01" db="EMBL/GenBank/DDBJ databases">
        <authorList>
            <consortium name="Genoscope - CEA"/>
            <person name="William W."/>
        </authorList>
    </citation>
    <scope>NUCLEOTIDE SEQUENCE</scope>
</reference>
<accession>A0A816UD81</accession>
<evidence type="ECO:0000313" key="1">
    <source>
        <dbReference type="EMBL" id="CAF2106840.1"/>
    </source>
</evidence>
<sequence length="60" mass="6709">MVSMLGVRRINQGLCILSVISGIDDDTFDGDLRPPQREVLKRKSAQICKSVVLRMYSVIS</sequence>
<protein>
    <submittedName>
        <fullName evidence="1">(rape) hypothetical protein</fullName>
    </submittedName>
</protein>
<dbReference type="EMBL" id="HG994372">
    <property type="protein sequence ID" value="CAF2106840.1"/>
    <property type="molecule type" value="Genomic_DNA"/>
</dbReference>
<gene>
    <name evidence="1" type="ORF">DARMORV10_C08P08120.1</name>
</gene>
<proteinExistence type="predicted"/>
<dbReference type="Proteomes" id="UP001295469">
    <property type="component" value="Chromosome C08"/>
</dbReference>
<organism evidence="1">
    <name type="scientific">Brassica napus</name>
    <name type="common">Rape</name>
    <dbReference type="NCBI Taxonomy" id="3708"/>
    <lineage>
        <taxon>Eukaryota</taxon>
        <taxon>Viridiplantae</taxon>
        <taxon>Streptophyta</taxon>
        <taxon>Embryophyta</taxon>
        <taxon>Tracheophyta</taxon>
        <taxon>Spermatophyta</taxon>
        <taxon>Magnoliopsida</taxon>
        <taxon>eudicotyledons</taxon>
        <taxon>Gunneridae</taxon>
        <taxon>Pentapetalae</taxon>
        <taxon>rosids</taxon>
        <taxon>malvids</taxon>
        <taxon>Brassicales</taxon>
        <taxon>Brassicaceae</taxon>
        <taxon>Brassiceae</taxon>
        <taxon>Brassica</taxon>
    </lineage>
</organism>